<feature type="non-terminal residue" evidence="1">
    <location>
        <position position="68"/>
    </location>
</feature>
<sequence length="68" mass="7452">MDPDLAVEALARALRRGETTTLIADIDWARFAPAFTLVRPSPLIGDLPKAVDPVSAALIRDILHRYVV</sequence>
<dbReference type="Proteomes" id="UP001596207">
    <property type="component" value="Unassembled WGS sequence"/>
</dbReference>
<dbReference type="EMBL" id="JBHSQQ010000539">
    <property type="protein sequence ID" value="MFC5946182.1"/>
    <property type="molecule type" value="Genomic_DNA"/>
</dbReference>
<protein>
    <submittedName>
        <fullName evidence="1">Uncharacterized protein</fullName>
    </submittedName>
</protein>
<keyword evidence="2" id="KW-1185">Reference proteome</keyword>
<evidence type="ECO:0000313" key="1">
    <source>
        <dbReference type="EMBL" id="MFC5946182.1"/>
    </source>
</evidence>
<comment type="caution">
    <text evidence="1">The sequence shown here is derived from an EMBL/GenBank/DDBJ whole genome shotgun (WGS) entry which is preliminary data.</text>
</comment>
<name>A0ABW1HXN1_9ACTN</name>
<gene>
    <name evidence="1" type="ORF">ACFPZ4_32575</name>
</gene>
<accession>A0ABW1HXN1</accession>
<dbReference type="Gene3D" id="3.40.50.720">
    <property type="entry name" value="NAD(P)-binding Rossmann-like Domain"/>
    <property type="match status" value="1"/>
</dbReference>
<proteinExistence type="predicted"/>
<organism evidence="1 2">
    <name type="scientific">Micromonospora harpali</name>
    <dbReference type="NCBI Taxonomy" id="1490225"/>
    <lineage>
        <taxon>Bacteria</taxon>
        <taxon>Bacillati</taxon>
        <taxon>Actinomycetota</taxon>
        <taxon>Actinomycetes</taxon>
        <taxon>Micromonosporales</taxon>
        <taxon>Micromonosporaceae</taxon>
        <taxon>Micromonospora</taxon>
    </lineage>
</organism>
<reference evidence="2" key="1">
    <citation type="journal article" date="2019" name="Int. J. Syst. Evol. Microbiol.">
        <title>The Global Catalogue of Microorganisms (GCM) 10K type strain sequencing project: providing services to taxonomists for standard genome sequencing and annotation.</title>
        <authorList>
            <consortium name="The Broad Institute Genomics Platform"/>
            <consortium name="The Broad Institute Genome Sequencing Center for Infectious Disease"/>
            <person name="Wu L."/>
            <person name="Ma J."/>
        </authorList>
    </citation>
    <scope>NUCLEOTIDE SEQUENCE [LARGE SCALE GENOMIC DNA]</scope>
    <source>
        <strain evidence="2">CGMCC 4.7173</strain>
    </source>
</reference>
<evidence type="ECO:0000313" key="2">
    <source>
        <dbReference type="Proteomes" id="UP001596207"/>
    </source>
</evidence>